<comment type="caution">
    <text evidence="6">The sequence shown here is derived from an EMBL/GenBank/DDBJ whole genome shotgun (WGS) entry which is preliminary data.</text>
</comment>
<evidence type="ECO:0000256" key="3">
    <source>
        <dbReference type="PIRSR" id="PIRSR000137-2"/>
    </source>
</evidence>
<keyword evidence="3" id="KW-0285">Flavoprotein</keyword>
<proteinExistence type="inferred from homology"/>
<evidence type="ECO:0000313" key="6">
    <source>
        <dbReference type="EMBL" id="CAF9932074.1"/>
    </source>
</evidence>
<keyword evidence="3" id="KW-0274">FAD</keyword>
<keyword evidence="2" id="KW-0325">Glycoprotein</keyword>
<evidence type="ECO:0000313" key="7">
    <source>
        <dbReference type="Proteomes" id="UP000664203"/>
    </source>
</evidence>
<gene>
    <name evidence="6" type="ORF">ALECFALPRED_005155</name>
</gene>
<protein>
    <recommendedName>
        <fullName evidence="5">Glucose-methanol-choline oxidoreductase N-terminal domain-containing protein</fullName>
    </recommendedName>
</protein>
<dbReference type="PIRSF" id="PIRSF000137">
    <property type="entry name" value="Alcohol_oxidase"/>
    <property type="match status" value="1"/>
</dbReference>
<dbReference type="Gene3D" id="3.30.560.10">
    <property type="entry name" value="Glucose Oxidase, domain 3"/>
    <property type="match status" value="1"/>
</dbReference>
<dbReference type="GO" id="GO:0050660">
    <property type="term" value="F:flavin adenine dinucleotide binding"/>
    <property type="evidence" value="ECO:0007669"/>
    <property type="project" value="InterPro"/>
</dbReference>
<accession>A0A8H3FWH9</accession>
<dbReference type="Pfam" id="PF05199">
    <property type="entry name" value="GMC_oxred_C"/>
    <property type="match status" value="1"/>
</dbReference>
<dbReference type="InterPro" id="IPR007867">
    <property type="entry name" value="GMC_OxRtase_C"/>
</dbReference>
<dbReference type="GO" id="GO:0016614">
    <property type="term" value="F:oxidoreductase activity, acting on CH-OH group of donors"/>
    <property type="evidence" value="ECO:0007669"/>
    <property type="project" value="InterPro"/>
</dbReference>
<feature type="binding site" evidence="3">
    <location>
        <begin position="544"/>
        <end position="545"/>
    </location>
    <ligand>
        <name>FAD</name>
        <dbReference type="ChEBI" id="CHEBI:57692"/>
    </ligand>
</feature>
<dbReference type="SUPFAM" id="SSF54373">
    <property type="entry name" value="FAD-linked reductases, C-terminal domain"/>
    <property type="match status" value="1"/>
</dbReference>
<organism evidence="6 7">
    <name type="scientific">Alectoria fallacina</name>
    <dbReference type="NCBI Taxonomy" id="1903189"/>
    <lineage>
        <taxon>Eukaryota</taxon>
        <taxon>Fungi</taxon>
        <taxon>Dikarya</taxon>
        <taxon>Ascomycota</taxon>
        <taxon>Pezizomycotina</taxon>
        <taxon>Lecanoromycetes</taxon>
        <taxon>OSLEUM clade</taxon>
        <taxon>Lecanoromycetidae</taxon>
        <taxon>Lecanorales</taxon>
        <taxon>Lecanorineae</taxon>
        <taxon>Parmeliaceae</taxon>
        <taxon>Alectoria</taxon>
    </lineage>
</organism>
<dbReference type="InterPro" id="IPR036188">
    <property type="entry name" value="FAD/NAD-bd_sf"/>
</dbReference>
<dbReference type="AlphaFoldDB" id="A0A8H3FWH9"/>
<dbReference type="Proteomes" id="UP000664203">
    <property type="component" value="Unassembled WGS sequence"/>
</dbReference>
<dbReference type="EMBL" id="CAJPDR010000319">
    <property type="protein sequence ID" value="CAF9932074.1"/>
    <property type="molecule type" value="Genomic_DNA"/>
</dbReference>
<feature type="signal peptide" evidence="4">
    <location>
        <begin position="1"/>
        <end position="18"/>
    </location>
</feature>
<evidence type="ECO:0000259" key="5">
    <source>
        <dbReference type="PROSITE" id="PS00624"/>
    </source>
</evidence>
<keyword evidence="7" id="KW-1185">Reference proteome</keyword>
<dbReference type="InterPro" id="IPR000172">
    <property type="entry name" value="GMC_OxRdtase_N"/>
</dbReference>
<dbReference type="SUPFAM" id="SSF51905">
    <property type="entry name" value="FAD/NAD(P)-binding domain"/>
    <property type="match status" value="1"/>
</dbReference>
<dbReference type="GO" id="GO:0044550">
    <property type="term" value="P:secondary metabolite biosynthetic process"/>
    <property type="evidence" value="ECO:0007669"/>
    <property type="project" value="TreeGrafter"/>
</dbReference>
<evidence type="ECO:0000256" key="2">
    <source>
        <dbReference type="ARBA" id="ARBA00023180"/>
    </source>
</evidence>
<dbReference type="PROSITE" id="PS00624">
    <property type="entry name" value="GMC_OXRED_2"/>
    <property type="match status" value="1"/>
</dbReference>
<evidence type="ECO:0000256" key="1">
    <source>
        <dbReference type="ARBA" id="ARBA00010790"/>
    </source>
</evidence>
<dbReference type="PANTHER" id="PTHR11552:SF138">
    <property type="entry name" value="DEHYDROGENASE PKFF-RELATED"/>
    <property type="match status" value="1"/>
</dbReference>
<dbReference type="Pfam" id="PF00732">
    <property type="entry name" value="GMC_oxred_N"/>
    <property type="match status" value="1"/>
</dbReference>
<name>A0A8H3FWH9_9LECA</name>
<dbReference type="PANTHER" id="PTHR11552">
    <property type="entry name" value="GLUCOSE-METHANOL-CHOLINE GMC OXIDOREDUCTASE"/>
    <property type="match status" value="1"/>
</dbReference>
<comment type="similarity">
    <text evidence="1">Belongs to the GMC oxidoreductase family.</text>
</comment>
<dbReference type="OrthoDB" id="269227at2759"/>
<dbReference type="InterPro" id="IPR012132">
    <property type="entry name" value="GMC_OxRdtase"/>
</dbReference>
<keyword evidence="4" id="KW-0732">Signal</keyword>
<comment type="cofactor">
    <cofactor evidence="3">
        <name>FAD</name>
        <dbReference type="ChEBI" id="CHEBI:57692"/>
    </cofactor>
</comment>
<feature type="chain" id="PRO_5034395643" description="Glucose-methanol-choline oxidoreductase N-terminal domain-containing protein" evidence="4">
    <location>
        <begin position="19"/>
        <end position="567"/>
    </location>
</feature>
<sequence length="567" mass="60725">MASSILFVFLGLLRLTLSLPVDPTQTVGRLTGNSFGLPGQNVTYDYIIVGGGTAGLTIAERLSENPSLSVAVIEAGGFYEIESGNFSQVPGYDTEYVLPESPPSLVDWGFVTQPQKGYNNRELFYARGKTLGGSSALNLMIYQRATVGAFKLWAQVVGDNSWLWNTVFSFYKKSTQFTPPNLQKIGPGFNIEYDQSAYSPQGGPLQLSFANYQQPPSPYLAKGMKAAGISAQDGLNSGILNGYAATTVEVDPTYETRSSSETSFLQTAFTKTGLKVYPSTLAKQILFDATKKATGVTVVTGPDTYTLSASKEVIVSAGAFQSPQLLMVSGIGPAATLKANNIPAVSTLEGVGQNLWDQVFFTVVFQVNQTTNSQLLTNPAFGAAAAQTFLNSQSGPLTSVGVDLIGWEKLPEANRKELSNSTLAQLAAFPSDWPEIEYIPIDIAFPPADAAPTDNYLGFAVALLTPLSRGTVTINSTDTSIKPLIDPNWLVATADQEVAVQAFKRIRQIAGYSGVVISEINPGTKVQSDADILTWIQNNASPIWHASATCEHSSRVFGIVRGVLTRI</sequence>
<feature type="domain" description="Glucose-methanol-choline oxidoreductase N-terminal" evidence="5">
    <location>
        <begin position="318"/>
        <end position="332"/>
    </location>
</feature>
<reference evidence="6" key="1">
    <citation type="submission" date="2021-03" db="EMBL/GenBank/DDBJ databases">
        <authorList>
            <person name="Tagirdzhanova G."/>
        </authorList>
    </citation>
    <scope>NUCLEOTIDE SEQUENCE</scope>
</reference>
<dbReference type="Gene3D" id="3.50.50.60">
    <property type="entry name" value="FAD/NAD(P)-binding domain"/>
    <property type="match status" value="1"/>
</dbReference>
<evidence type="ECO:0000256" key="4">
    <source>
        <dbReference type="SAM" id="SignalP"/>
    </source>
</evidence>